<keyword evidence="3 5" id="KW-0808">Transferase</keyword>
<dbReference type="VEuPathDB" id="TriTrypDB:ECC02_001804"/>
<dbReference type="Gene3D" id="1.20.120.1760">
    <property type="match status" value="1"/>
</dbReference>
<evidence type="ECO:0000313" key="8">
    <source>
        <dbReference type="EMBL" id="PWV18208.1"/>
    </source>
</evidence>
<dbReference type="PROSITE" id="PS00379">
    <property type="entry name" value="CDP_ALCOHOL_P_TRANSF"/>
    <property type="match status" value="1"/>
</dbReference>
<dbReference type="AlphaFoldDB" id="A0A2V2XBF6"/>
<dbReference type="VEuPathDB" id="TriTrypDB:TCSYLVIO_004465"/>
<comment type="caution">
    <text evidence="8">The sequence shown here is derived from an EMBL/GenBank/DDBJ whole genome shotgun (WGS) entry which is preliminary data.</text>
</comment>
<feature type="transmembrane region" description="Helical" evidence="7">
    <location>
        <begin position="228"/>
        <end position="248"/>
    </location>
</feature>
<evidence type="ECO:0000313" key="9">
    <source>
        <dbReference type="Proteomes" id="UP000246078"/>
    </source>
</evidence>
<dbReference type="VEuPathDB" id="TriTrypDB:C3747_14g89"/>
<name>A0A2V2XBF6_TRYCR</name>
<dbReference type="VEuPathDB" id="TriTrypDB:TcCL_NonESM01174"/>
<dbReference type="VEuPathDB" id="TriTrypDB:Tc_MARK_3259"/>
<dbReference type="InterPro" id="IPR048254">
    <property type="entry name" value="CDP_ALCOHOL_P_TRANSF_CS"/>
</dbReference>
<dbReference type="PANTHER" id="PTHR10414:SF37">
    <property type="entry name" value="BB IN A BOXCAR, ISOFORM C"/>
    <property type="match status" value="1"/>
</dbReference>
<evidence type="ECO:0000256" key="4">
    <source>
        <dbReference type="ARBA" id="ARBA00023136"/>
    </source>
</evidence>
<dbReference type="GO" id="GO:0016020">
    <property type="term" value="C:membrane"/>
    <property type="evidence" value="ECO:0007669"/>
    <property type="project" value="UniProtKB-SubCell"/>
</dbReference>
<dbReference type="GO" id="GO:0016780">
    <property type="term" value="F:phosphotransferase activity, for other substituted phosphate groups"/>
    <property type="evidence" value="ECO:0007669"/>
    <property type="project" value="InterPro"/>
</dbReference>
<dbReference type="VEuPathDB" id="TriTrypDB:BCY84_15308"/>
<feature type="compositionally biased region" description="Basic residues" evidence="6">
    <location>
        <begin position="602"/>
        <end position="611"/>
    </location>
</feature>
<dbReference type="Proteomes" id="UP000246078">
    <property type="component" value="Unassembled WGS sequence"/>
</dbReference>
<evidence type="ECO:0000256" key="3">
    <source>
        <dbReference type="ARBA" id="ARBA00022679"/>
    </source>
</evidence>
<evidence type="ECO:0000256" key="5">
    <source>
        <dbReference type="RuleBase" id="RU003750"/>
    </source>
</evidence>
<dbReference type="InterPro" id="IPR014472">
    <property type="entry name" value="CHOPT"/>
</dbReference>
<sequence>MNNSQKPENVRGNASLRIDQVSFGSYLPENAEERMRAYVYRGTDKSLLYNYVWRPLCARIVTYLPVWLSANMITFAALIFVCSTHVLLAFYIPKFSVASGGNGVGGFYEIGEEGNEFMKENFPPPPSFVFILCALSLMAYTFLDNLDGHQARRTRMASPLGLIIDHGCDSFNSIILSLSISASTLAGPTWKTWTFLLCMMTGFFMNTWEEYYLGELLLPLINGANEGVMAAVGVYLFTAWMGGPQWWFMNGVELPERLIPTVLTLSPPVATVTIEASVLRTVCPCINVPYFYVPNSTLSLLPLLFGLNCSDAYISAPPIPINAANQTSHAVYIGHNTLQNTILGLYDPSHPNLFWVRFNTVVVLFFACSTLVTVLGNIIRVYRALHRHNDMSISTSGSIVCRIYFVHALTRLMPLVSIMFFATLWLFTSPSNIFRRHPRIFCWTFGLLFAKSSIHLMIAHICNVKFHPLHRTFWPFFFLAIHLTLTYCRNVVEWIQHYNHGDTLALLSARNVWGVALDEEQALWCLFVVCVWNYIHLVCTVVRDTAKRLGIPVFTVPRSNQVTLRRQIEEERAANEKVGEKILGATHLLKDDGTPMDEGGRGKKRGSVSGE</sequence>
<proteinExistence type="inferred from homology"/>
<reference evidence="8 9" key="1">
    <citation type="journal article" date="2018" name="Microb. Genom.">
        <title>Expanding an expanded genome: long-read sequencing of Trypanosoma cruzi.</title>
        <authorList>
            <person name="Berna L."/>
            <person name="Rodriguez M."/>
            <person name="Chiribao M.L."/>
            <person name="Parodi-Talice A."/>
            <person name="Pita S."/>
            <person name="Rijo G."/>
            <person name="Alvarez-Valin F."/>
            <person name="Robello C."/>
        </authorList>
    </citation>
    <scope>NUCLEOTIDE SEQUENCE [LARGE SCALE GENOMIC DNA]</scope>
    <source>
        <strain evidence="8 9">TCC</strain>
    </source>
</reference>
<organism evidence="8 9">
    <name type="scientific">Trypanosoma cruzi</name>
    <dbReference type="NCBI Taxonomy" id="5693"/>
    <lineage>
        <taxon>Eukaryota</taxon>
        <taxon>Discoba</taxon>
        <taxon>Euglenozoa</taxon>
        <taxon>Kinetoplastea</taxon>
        <taxon>Metakinetoplastina</taxon>
        <taxon>Trypanosomatida</taxon>
        <taxon>Trypanosomatidae</taxon>
        <taxon>Trypanosoma</taxon>
        <taxon>Schizotrypanum</taxon>
    </lineage>
</organism>
<feature type="region of interest" description="Disordered" evidence="6">
    <location>
        <begin position="588"/>
        <end position="611"/>
    </location>
</feature>
<dbReference type="GO" id="GO:0008654">
    <property type="term" value="P:phospholipid biosynthetic process"/>
    <property type="evidence" value="ECO:0007669"/>
    <property type="project" value="InterPro"/>
</dbReference>
<feature type="transmembrane region" description="Helical" evidence="7">
    <location>
        <begin position="64"/>
        <end position="92"/>
    </location>
</feature>
<evidence type="ECO:0000256" key="1">
    <source>
        <dbReference type="ARBA" id="ARBA00004370"/>
    </source>
</evidence>
<keyword evidence="4 7" id="KW-0472">Membrane</keyword>
<dbReference type="VEuPathDB" id="TriTrypDB:TcCLB.508181.40"/>
<dbReference type="PANTHER" id="PTHR10414">
    <property type="entry name" value="ETHANOLAMINEPHOSPHOTRANSFERASE"/>
    <property type="match status" value="1"/>
</dbReference>
<dbReference type="Pfam" id="PF01066">
    <property type="entry name" value="CDP-OH_P_transf"/>
    <property type="match status" value="1"/>
</dbReference>
<dbReference type="InterPro" id="IPR000462">
    <property type="entry name" value="CDP-OH_P_trans"/>
</dbReference>
<gene>
    <name evidence="8" type="ORF">C3747_14g89</name>
</gene>
<dbReference type="InterPro" id="IPR043130">
    <property type="entry name" value="CDP-OH_PTrfase_TM_dom"/>
</dbReference>
<feature type="transmembrane region" description="Helical" evidence="7">
    <location>
        <begin position="440"/>
        <end position="461"/>
    </location>
</feature>
<evidence type="ECO:0000256" key="7">
    <source>
        <dbReference type="SAM" id="Phobius"/>
    </source>
</evidence>
<protein>
    <submittedName>
        <fullName evidence="8">Putative choline/ethanolamine phosphotransferase</fullName>
    </submittedName>
</protein>
<evidence type="ECO:0000256" key="6">
    <source>
        <dbReference type="SAM" id="MobiDB-lite"/>
    </source>
</evidence>
<dbReference type="EMBL" id="PRFC01000014">
    <property type="protein sequence ID" value="PWV18208.1"/>
    <property type="molecule type" value="Genomic_DNA"/>
</dbReference>
<feature type="transmembrane region" description="Helical" evidence="7">
    <location>
        <begin position="361"/>
        <end position="383"/>
    </location>
</feature>
<feature type="transmembrane region" description="Helical" evidence="7">
    <location>
        <begin position="127"/>
        <end position="146"/>
    </location>
</feature>
<dbReference type="VEuPathDB" id="TriTrypDB:TcCLB.508153.920"/>
<keyword evidence="7" id="KW-1133">Transmembrane helix</keyword>
<keyword evidence="7" id="KW-0812">Transmembrane</keyword>
<comment type="similarity">
    <text evidence="2 5">Belongs to the CDP-alcohol phosphatidyltransferase class-I family.</text>
</comment>
<dbReference type="OrthoDB" id="196717at2759"/>
<comment type="subcellular location">
    <subcellularLocation>
        <location evidence="1">Membrane</location>
    </subcellularLocation>
</comment>
<dbReference type="VEuPathDB" id="TriTrypDB:C4B63_23g262"/>
<feature type="compositionally biased region" description="Basic and acidic residues" evidence="6">
    <location>
        <begin position="588"/>
        <end position="601"/>
    </location>
</feature>
<dbReference type="VEuPathDB" id="TriTrypDB:TCDM_00346"/>
<dbReference type="VEuPathDB" id="TriTrypDB:TcG_00880"/>
<feature type="transmembrane region" description="Helical" evidence="7">
    <location>
        <begin position="403"/>
        <end position="428"/>
    </location>
</feature>
<accession>A0A2V2XBF6</accession>
<feature type="transmembrane region" description="Helical" evidence="7">
    <location>
        <begin position="473"/>
        <end position="492"/>
    </location>
</feature>
<dbReference type="VEuPathDB" id="TriTrypDB:TcBrA4_0130690"/>
<evidence type="ECO:0000256" key="2">
    <source>
        <dbReference type="ARBA" id="ARBA00010441"/>
    </source>
</evidence>